<dbReference type="InterPro" id="IPR005467">
    <property type="entry name" value="His_kinase_dom"/>
</dbReference>
<evidence type="ECO:0000256" key="2">
    <source>
        <dbReference type="ARBA" id="ARBA00004429"/>
    </source>
</evidence>
<evidence type="ECO:0000256" key="4">
    <source>
        <dbReference type="ARBA" id="ARBA00022475"/>
    </source>
</evidence>
<dbReference type="PRINTS" id="PR00344">
    <property type="entry name" value="BCTRLSENSOR"/>
</dbReference>
<dbReference type="PROSITE" id="PS50109">
    <property type="entry name" value="HIS_KIN"/>
    <property type="match status" value="1"/>
</dbReference>
<dbReference type="SMART" id="SM00388">
    <property type="entry name" value="HisKA"/>
    <property type="match status" value="1"/>
</dbReference>
<dbReference type="RefSeq" id="WP_235227011.1">
    <property type="nucleotide sequence ID" value="NZ_JAKGAQ010000005.1"/>
</dbReference>
<dbReference type="Gene3D" id="3.30.565.10">
    <property type="entry name" value="Histidine kinase-like ATPase, C-terminal domain"/>
    <property type="match status" value="1"/>
</dbReference>
<dbReference type="PANTHER" id="PTHR44936">
    <property type="entry name" value="SENSOR PROTEIN CREC"/>
    <property type="match status" value="1"/>
</dbReference>
<feature type="domain" description="Histidine kinase" evidence="16">
    <location>
        <begin position="244"/>
        <end position="446"/>
    </location>
</feature>
<keyword evidence="10" id="KW-0418">Kinase</keyword>
<dbReference type="Gene3D" id="1.10.287.130">
    <property type="match status" value="1"/>
</dbReference>
<keyword evidence="8 15" id="KW-0812">Transmembrane</keyword>
<sequence>MAYLMSFKWLKDYMPRSLYGRAALILILPVITVQLAVSIVFIQRHFEGVTEQMTRSIALELQFLIDEVNDAPDLTAALAVVAQVAEPLELATVLPAADVPNESSKRWLDLTGGTVDRMLRANLAQLGPVVLPNNRRAELWFETDHGPMMVSFSRGRVSASNPHQLLVWMVVLGVFMTCISYIYLRNQLRPITRLAKAATEYGRGRVVTYYPSGANEVRAAGTAFLDMRNRIERQTQTRTMMLSGVSHDLRTPLTRLRLGLGMLDGDDVEPLVRDVDDMQGLLDAFLDFARGDAEGEAEPSDPIALAEQILADAARMGQAVHAGTLDRGADEDVRIAMRPMAMRRAVENLIGNALRYGAEARFSVFVTPKAVVFCVEDDGPGIPADQREDAVRPFTRLDPARNQDRGTGVGLGLAIVEDIARAHGGVLRLGDSADLGGLKAEVVLGR</sequence>
<evidence type="ECO:0000256" key="11">
    <source>
        <dbReference type="ARBA" id="ARBA00022840"/>
    </source>
</evidence>
<evidence type="ECO:0000256" key="14">
    <source>
        <dbReference type="ARBA" id="ARBA00023136"/>
    </source>
</evidence>
<evidence type="ECO:0000256" key="5">
    <source>
        <dbReference type="ARBA" id="ARBA00022519"/>
    </source>
</evidence>
<keyword evidence="6" id="KW-0597">Phosphoprotein</keyword>
<gene>
    <name evidence="18" type="ORF">L0664_16535</name>
</gene>
<feature type="domain" description="HAMP" evidence="17">
    <location>
        <begin position="185"/>
        <end position="236"/>
    </location>
</feature>
<keyword evidence="5" id="KW-0997">Cell inner membrane</keyword>
<dbReference type="EMBL" id="JAKGAQ010000005">
    <property type="protein sequence ID" value="MCF2872680.1"/>
    <property type="molecule type" value="Genomic_DNA"/>
</dbReference>
<proteinExistence type="predicted"/>
<comment type="caution">
    <text evidence="18">The sequence shown here is derived from an EMBL/GenBank/DDBJ whole genome shotgun (WGS) entry which is preliminary data.</text>
</comment>
<evidence type="ECO:0000259" key="16">
    <source>
        <dbReference type="PROSITE" id="PS50109"/>
    </source>
</evidence>
<comment type="subcellular location">
    <subcellularLocation>
        <location evidence="2">Cell inner membrane</location>
        <topology evidence="2">Multi-pass membrane protein</topology>
    </subcellularLocation>
</comment>
<evidence type="ECO:0000256" key="10">
    <source>
        <dbReference type="ARBA" id="ARBA00022777"/>
    </source>
</evidence>
<organism evidence="18 19">
    <name type="scientific">Octadecabacter dasysiphoniae</name>
    <dbReference type="NCBI Taxonomy" id="2909341"/>
    <lineage>
        <taxon>Bacteria</taxon>
        <taxon>Pseudomonadati</taxon>
        <taxon>Pseudomonadota</taxon>
        <taxon>Alphaproteobacteria</taxon>
        <taxon>Rhodobacterales</taxon>
        <taxon>Roseobacteraceae</taxon>
        <taxon>Octadecabacter</taxon>
    </lineage>
</organism>
<evidence type="ECO:0000256" key="12">
    <source>
        <dbReference type="ARBA" id="ARBA00022989"/>
    </source>
</evidence>
<dbReference type="SMART" id="SM00387">
    <property type="entry name" value="HATPase_c"/>
    <property type="match status" value="1"/>
</dbReference>
<dbReference type="InterPro" id="IPR003660">
    <property type="entry name" value="HAMP_dom"/>
</dbReference>
<keyword evidence="9" id="KW-0547">Nucleotide-binding</keyword>
<evidence type="ECO:0000256" key="9">
    <source>
        <dbReference type="ARBA" id="ARBA00022741"/>
    </source>
</evidence>
<dbReference type="InterPro" id="IPR004358">
    <property type="entry name" value="Sig_transdc_His_kin-like_C"/>
</dbReference>
<keyword evidence="12 15" id="KW-1133">Transmembrane helix</keyword>
<evidence type="ECO:0000313" key="19">
    <source>
        <dbReference type="Proteomes" id="UP001200557"/>
    </source>
</evidence>
<evidence type="ECO:0000313" key="18">
    <source>
        <dbReference type="EMBL" id="MCF2872680.1"/>
    </source>
</evidence>
<dbReference type="InterPro" id="IPR050980">
    <property type="entry name" value="2C_sensor_his_kinase"/>
</dbReference>
<comment type="catalytic activity">
    <reaction evidence="1">
        <text>ATP + protein L-histidine = ADP + protein N-phospho-L-histidine.</text>
        <dbReference type="EC" id="2.7.13.3"/>
    </reaction>
</comment>
<dbReference type="Pfam" id="PF02518">
    <property type="entry name" value="HATPase_c"/>
    <property type="match status" value="1"/>
</dbReference>
<dbReference type="CDD" id="cd00082">
    <property type="entry name" value="HisKA"/>
    <property type="match status" value="1"/>
</dbReference>
<protein>
    <recommendedName>
        <fullName evidence="3">histidine kinase</fullName>
        <ecNumber evidence="3">2.7.13.3</ecNumber>
    </recommendedName>
</protein>
<dbReference type="EC" id="2.7.13.3" evidence="3"/>
<dbReference type="Proteomes" id="UP001200557">
    <property type="component" value="Unassembled WGS sequence"/>
</dbReference>
<dbReference type="PANTHER" id="PTHR44936:SF5">
    <property type="entry name" value="SENSOR HISTIDINE KINASE ENVZ"/>
    <property type="match status" value="1"/>
</dbReference>
<evidence type="ECO:0000256" key="15">
    <source>
        <dbReference type="SAM" id="Phobius"/>
    </source>
</evidence>
<evidence type="ECO:0000256" key="8">
    <source>
        <dbReference type="ARBA" id="ARBA00022692"/>
    </source>
</evidence>
<dbReference type="InterPro" id="IPR003594">
    <property type="entry name" value="HATPase_dom"/>
</dbReference>
<evidence type="ECO:0000256" key="7">
    <source>
        <dbReference type="ARBA" id="ARBA00022679"/>
    </source>
</evidence>
<accession>A0ABS9CZH5</accession>
<keyword evidence="7" id="KW-0808">Transferase</keyword>
<evidence type="ECO:0000256" key="1">
    <source>
        <dbReference type="ARBA" id="ARBA00000085"/>
    </source>
</evidence>
<keyword evidence="14 15" id="KW-0472">Membrane</keyword>
<dbReference type="Pfam" id="PF00512">
    <property type="entry name" value="HisKA"/>
    <property type="match status" value="1"/>
</dbReference>
<keyword evidence="19" id="KW-1185">Reference proteome</keyword>
<evidence type="ECO:0000256" key="13">
    <source>
        <dbReference type="ARBA" id="ARBA00023012"/>
    </source>
</evidence>
<keyword evidence="13" id="KW-0902">Two-component regulatory system</keyword>
<dbReference type="GO" id="GO:0005524">
    <property type="term" value="F:ATP binding"/>
    <property type="evidence" value="ECO:0007669"/>
    <property type="project" value="UniProtKB-KW"/>
</dbReference>
<dbReference type="InterPro" id="IPR003661">
    <property type="entry name" value="HisK_dim/P_dom"/>
</dbReference>
<reference evidence="18 19" key="1">
    <citation type="submission" date="2022-01" db="EMBL/GenBank/DDBJ databases">
        <title>Octadecabacter sp. nov., isolated from a marine alga.</title>
        <authorList>
            <person name="Jin M.S."/>
            <person name="Kim H.M."/>
            <person name="Han D.M."/>
            <person name="Jung J.J."/>
            <person name="Jeon C.O."/>
        </authorList>
    </citation>
    <scope>NUCLEOTIDE SEQUENCE [LARGE SCALE GENOMIC DNA]</scope>
    <source>
        <strain evidence="18 19">G9-8</strain>
    </source>
</reference>
<name>A0ABS9CZH5_9RHOB</name>
<evidence type="ECO:0000256" key="6">
    <source>
        <dbReference type="ARBA" id="ARBA00022553"/>
    </source>
</evidence>
<keyword evidence="4" id="KW-1003">Cell membrane</keyword>
<dbReference type="InterPro" id="IPR036890">
    <property type="entry name" value="HATPase_C_sf"/>
</dbReference>
<keyword evidence="11 18" id="KW-0067">ATP-binding</keyword>
<dbReference type="PROSITE" id="PS50885">
    <property type="entry name" value="HAMP"/>
    <property type="match status" value="1"/>
</dbReference>
<dbReference type="InterPro" id="IPR036097">
    <property type="entry name" value="HisK_dim/P_sf"/>
</dbReference>
<evidence type="ECO:0000256" key="3">
    <source>
        <dbReference type="ARBA" id="ARBA00012438"/>
    </source>
</evidence>
<evidence type="ECO:0000259" key="17">
    <source>
        <dbReference type="PROSITE" id="PS50885"/>
    </source>
</evidence>
<feature type="transmembrane region" description="Helical" evidence="15">
    <location>
        <begin position="165"/>
        <end position="184"/>
    </location>
</feature>
<dbReference type="SUPFAM" id="SSF55874">
    <property type="entry name" value="ATPase domain of HSP90 chaperone/DNA topoisomerase II/histidine kinase"/>
    <property type="match status" value="1"/>
</dbReference>
<dbReference type="SUPFAM" id="SSF47384">
    <property type="entry name" value="Homodimeric domain of signal transducing histidine kinase"/>
    <property type="match status" value="1"/>
</dbReference>